<dbReference type="InterPro" id="IPR000719">
    <property type="entry name" value="Prot_kinase_dom"/>
</dbReference>
<proteinExistence type="predicted"/>
<dbReference type="FunFam" id="1.10.510.10:FF:000554">
    <property type="entry name" value="Predicted protein"/>
    <property type="match status" value="1"/>
</dbReference>
<dbReference type="InterPro" id="IPR011009">
    <property type="entry name" value="Kinase-like_dom_sf"/>
</dbReference>
<keyword evidence="1" id="KW-0808">Transferase</keyword>
<dbReference type="Proteomes" id="UP000298663">
    <property type="component" value="Unassembled WGS sequence"/>
</dbReference>
<dbReference type="InterPro" id="IPR020635">
    <property type="entry name" value="Tyr_kinase_cat_dom"/>
</dbReference>
<keyword evidence="6" id="KW-1133">Transmembrane helix</keyword>
<organism evidence="9 10">
    <name type="scientific">Steinernema carpocapsae</name>
    <name type="common">Entomopathogenic nematode</name>
    <dbReference type="NCBI Taxonomy" id="34508"/>
    <lineage>
        <taxon>Eukaryota</taxon>
        <taxon>Metazoa</taxon>
        <taxon>Ecdysozoa</taxon>
        <taxon>Nematoda</taxon>
        <taxon>Chromadorea</taxon>
        <taxon>Rhabditida</taxon>
        <taxon>Tylenchina</taxon>
        <taxon>Panagrolaimomorpha</taxon>
        <taxon>Strongyloidoidea</taxon>
        <taxon>Steinernematidae</taxon>
        <taxon>Steinernema</taxon>
    </lineage>
</organism>
<keyword evidence="6" id="KW-0812">Transmembrane</keyword>
<protein>
    <recommendedName>
        <fullName evidence="8">Protein kinase domain-containing protein</fullName>
    </recommendedName>
</protein>
<dbReference type="GO" id="GO:0005886">
    <property type="term" value="C:plasma membrane"/>
    <property type="evidence" value="ECO:0007669"/>
    <property type="project" value="TreeGrafter"/>
</dbReference>
<keyword evidence="7" id="KW-0732">Signal</keyword>
<keyword evidence="2" id="KW-0547">Nucleotide-binding</keyword>
<keyword evidence="6" id="KW-0472">Membrane</keyword>
<dbReference type="OrthoDB" id="535945at2759"/>
<keyword evidence="10" id="KW-1185">Reference proteome</keyword>
<keyword evidence="5" id="KW-0829">Tyrosine-protein kinase</keyword>
<feature type="chain" id="PRO_5021028095" description="Protein kinase domain-containing protein" evidence="7">
    <location>
        <begin position="17"/>
        <end position="633"/>
    </location>
</feature>
<evidence type="ECO:0000256" key="5">
    <source>
        <dbReference type="ARBA" id="ARBA00023137"/>
    </source>
</evidence>
<gene>
    <name evidence="9" type="ORF">L596_015679</name>
</gene>
<name>A0A4U5NFV5_STECR</name>
<accession>A0A4U5NFV5</accession>
<sequence>MRTVLQLPFLVLIVHCRHFSKEDWPKLLPRPPLYCEVGSCHDWKIAVLLTLSSKFPEADLEHIGAFFKQAWEECDKEHGIVNIGFASVKDKGSLKLYNNPEYFLKNIDRTNASRFIHETMPKVSEISDAIIHLIEDLNHTEDHHPTPPHLGLYIILITDFNFYLSEQQATSVKDILRLQHVRMKILYFEDYYEGKDSSFDSSDSNNYFELLSENQEMIEEDKAKNILKNKKMQLKLYPCQAFLNSSLASGFGEVKPEGHHVPPWIYIVSGLALLLIIVLIVFFIRGRLGKIPILDVFMRKNAFCTLKVMPNVDMNEYIHFEYKDWMIPPQNLFVDFSHKLGAGAFSYVYYGRLTGKAPICYLHHKIVDQVAYTNCEVAIKVLPQFIDGVGKSDFLQEVNLMKALVQHTHIVRMLGVCQKPEADICLVLEFCKNGDLLNFVKKHRDLYLQGYTENFKFKDLLSICWQITDGMYFLNSKDLVHRDLAARNVFLTENMTAKIGDFGLCRLTDSSIYQTRGGKMPVKWTALESLKDHEYTFKSDVWSFGVLLFEVFSFGEIPYANVPIQELLAFLESGKRLKPPKYAPDDVSEIMVRCWNEAPADRPSFKILRERLATMLSNSTEHYGYINPSSDYI</sequence>
<dbReference type="EMBL" id="AZBU02000004">
    <property type="protein sequence ID" value="TKR81878.1"/>
    <property type="molecule type" value="Genomic_DNA"/>
</dbReference>
<dbReference type="STRING" id="34508.A0A4U5NFV5"/>
<evidence type="ECO:0000313" key="10">
    <source>
        <dbReference type="Proteomes" id="UP000298663"/>
    </source>
</evidence>
<reference evidence="9 10" key="2">
    <citation type="journal article" date="2019" name="G3 (Bethesda)">
        <title>Hybrid Assembly of the Genome of the Entomopathogenic Nematode Steinernema carpocapsae Identifies the X-Chromosome.</title>
        <authorList>
            <person name="Serra L."/>
            <person name="Macchietto M."/>
            <person name="Macias-Munoz A."/>
            <person name="McGill C.J."/>
            <person name="Rodriguez I.M."/>
            <person name="Rodriguez B."/>
            <person name="Murad R."/>
            <person name="Mortazavi A."/>
        </authorList>
    </citation>
    <scope>NUCLEOTIDE SEQUENCE [LARGE SCALE GENOMIC DNA]</scope>
    <source>
        <strain evidence="9 10">ALL</strain>
    </source>
</reference>
<dbReference type="AlphaFoldDB" id="A0A4U5NFV5"/>
<dbReference type="PANTHER" id="PTHR24416">
    <property type="entry name" value="TYROSINE-PROTEIN KINASE RECEPTOR"/>
    <property type="match status" value="1"/>
</dbReference>
<dbReference type="GO" id="GO:0005524">
    <property type="term" value="F:ATP binding"/>
    <property type="evidence" value="ECO:0007669"/>
    <property type="project" value="UniProtKB-KW"/>
</dbReference>
<evidence type="ECO:0000256" key="4">
    <source>
        <dbReference type="ARBA" id="ARBA00022840"/>
    </source>
</evidence>
<keyword evidence="4" id="KW-0067">ATP-binding</keyword>
<reference evidence="9 10" key="1">
    <citation type="journal article" date="2015" name="Genome Biol.">
        <title>Comparative genomics of Steinernema reveals deeply conserved gene regulatory networks.</title>
        <authorList>
            <person name="Dillman A.R."/>
            <person name="Macchietto M."/>
            <person name="Porter C.F."/>
            <person name="Rogers A."/>
            <person name="Williams B."/>
            <person name="Antoshechkin I."/>
            <person name="Lee M.M."/>
            <person name="Goodwin Z."/>
            <person name="Lu X."/>
            <person name="Lewis E.E."/>
            <person name="Goodrich-Blair H."/>
            <person name="Stock S.P."/>
            <person name="Adams B.J."/>
            <person name="Sternberg P.W."/>
            <person name="Mortazavi A."/>
        </authorList>
    </citation>
    <scope>NUCLEOTIDE SEQUENCE [LARGE SCALE GENOMIC DNA]</scope>
    <source>
        <strain evidence="9 10">ALL</strain>
    </source>
</reference>
<dbReference type="GO" id="GO:0043235">
    <property type="term" value="C:receptor complex"/>
    <property type="evidence" value="ECO:0007669"/>
    <property type="project" value="TreeGrafter"/>
</dbReference>
<dbReference type="PANTHER" id="PTHR24416:SF600">
    <property type="entry name" value="PDGF- AND VEGF-RECEPTOR RELATED, ISOFORM J"/>
    <property type="match status" value="1"/>
</dbReference>
<evidence type="ECO:0000256" key="3">
    <source>
        <dbReference type="ARBA" id="ARBA00022777"/>
    </source>
</evidence>
<dbReference type="PRINTS" id="PR00109">
    <property type="entry name" value="TYRKINASE"/>
</dbReference>
<evidence type="ECO:0000259" key="8">
    <source>
        <dbReference type="PROSITE" id="PS50011"/>
    </source>
</evidence>
<evidence type="ECO:0000256" key="1">
    <source>
        <dbReference type="ARBA" id="ARBA00022679"/>
    </source>
</evidence>
<dbReference type="CDD" id="cd00192">
    <property type="entry name" value="PTKc"/>
    <property type="match status" value="1"/>
</dbReference>
<evidence type="ECO:0000256" key="7">
    <source>
        <dbReference type="SAM" id="SignalP"/>
    </source>
</evidence>
<dbReference type="GO" id="GO:0007169">
    <property type="term" value="P:cell surface receptor protein tyrosine kinase signaling pathway"/>
    <property type="evidence" value="ECO:0007669"/>
    <property type="project" value="TreeGrafter"/>
</dbReference>
<feature type="domain" description="Protein kinase" evidence="8">
    <location>
        <begin position="334"/>
        <end position="616"/>
    </location>
</feature>
<dbReference type="PROSITE" id="PS50011">
    <property type="entry name" value="PROTEIN_KINASE_DOM"/>
    <property type="match status" value="1"/>
</dbReference>
<dbReference type="SMART" id="SM00219">
    <property type="entry name" value="TyrKc"/>
    <property type="match status" value="1"/>
</dbReference>
<evidence type="ECO:0000313" key="9">
    <source>
        <dbReference type="EMBL" id="TKR81878.1"/>
    </source>
</evidence>
<dbReference type="SUPFAM" id="SSF56112">
    <property type="entry name" value="Protein kinase-like (PK-like)"/>
    <property type="match status" value="1"/>
</dbReference>
<dbReference type="PROSITE" id="PS00109">
    <property type="entry name" value="PROTEIN_KINASE_TYR"/>
    <property type="match status" value="1"/>
</dbReference>
<evidence type="ECO:0000256" key="2">
    <source>
        <dbReference type="ARBA" id="ARBA00022741"/>
    </source>
</evidence>
<dbReference type="Gene3D" id="1.10.510.10">
    <property type="entry name" value="Transferase(Phosphotransferase) domain 1"/>
    <property type="match status" value="1"/>
</dbReference>
<dbReference type="GO" id="GO:0004714">
    <property type="term" value="F:transmembrane receptor protein tyrosine kinase activity"/>
    <property type="evidence" value="ECO:0007669"/>
    <property type="project" value="TreeGrafter"/>
</dbReference>
<dbReference type="InterPro" id="IPR008266">
    <property type="entry name" value="Tyr_kinase_AS"/>
</dbReference>
<keyword evidence="3" id="KW-0418">Kinase</keyword>
<dbReference type="InterPro" id="IPR001245">
    <property type="entry name" value="Ser-Thr/Tyr_kinase_cat_dom"/>
</dbReference>
<comment type="caution">
    <text evidence="9">The sequence shown here is derived from an EMBL/GenBank/DDBJ whole genome shotgun (WGS) entry which is preliminary data.</text>
</comment>
<dbReference type="Pfam" id="PF07714">
    <property type="entry name" value="PK_Tyr_Ser-Thr"/>
    <property type="match status" value="1"/>
</dbReference>
<feature type="signal peptide" evidence="7">
    <location>
        <begin position="1"/>
        <end position="16"/>
    </location>
</feature>
<feature type="transmembrane region" description="Helical" evidence="6">
    <location>
        <begin position="264"/>
        <end position="284"/>
    </location>
</feature>
<dbReference type="InterPro" id="IPR050122">
    <property type="entry name" value="RTK"/>
</dbReference>
<evidence type="ECO:0000256" key="6">
    <source>
        <dbReference type="SAM" id="Phobius"/>
    </source>
</evidence>